<dbReference type="SUPFAM" id="SSF56219">
    <property type="entry name" value="DNase I-like"/>
    <property type="match status" value="1"/>
</dbReference>
<dbReference type="InterPro" id="IPR036691">
    <property type="entry name" value="Endo/exonu/phosph_ase_sf"/>
</dbReference>
<evidence type="ECO:0000313" key="2">
    <source>
        <dbReference type="Proteomes" id="UP000578531"/>
    </source>
</evidence>
<proteinExistence type="predicted"/>
<name>A0A8H6FTJ7_9LECA</name>
<dbReference type="OrthoDB" id="276515at2759"/>
<dbReference type="Proteomes" id="UP000578531">
    <property type="component" value="Unassembled WGS sequence"/>
</dbReference>
<dbReference type="RefSeq" id="XP_037163906.1">
    <property type="nucleotide sequence ID" value="XM_037309045.1"/>
</dbReference>
<dbReference type="EMBL" id="JACCJC010000029">
    <property type="protein sequence ID" value="KAF6234515.1"/>
    <property type="molecule type" value="Genomic_DNA"/>
</dbReference>
<organism evidence="1 2">
    <name type="scientific">Letharia columbiana</name>
    <dbReference type="NCBI Taxonomy" id="112416"/>
    <lineage>
        <taxon>Eukaryota</taxon>
        <taxon>Fungi</taxon>
        <taxon>Dikarya</taxon>
        <taxon>Ascomycota</taxon>
        <taxon>Pezizomycotina</taxon>
        <taxon>Lecanoromycetes</taxon>
        <taxon>OSLEUM clade</taxon>
        <taxon>Lecanoromycetidae</taxon>
        <taxon>Lecanorales</taxon>
        <taxon>Lecanorineae</taxon>
        <taxon>Parmeliaceae</taxon>
        <taxon>Letharia</taxon>
    </lineage>
</organism>
<dbReference type="GeneID" id="59288797"/>
<protein>
    <submittedName>
        <fullName evidence="1">Uncharacterized protein</fullName>
    </submittedName>
</protein>
<reference evidence="1 2" key="1">
    <citation type="journal article" date="2020" name="Genomics">
        <title>Complete, high-quality genomes from long-read metagenomic sequencing of two wolf lichen thalli reveals enigmatic genome architecture.</title>
        <authorList>
            <person name="McKenzie S.K."/>
            <person name="Walston R.F."/>
            <person name="Allen J.L."/>
        </authorList>
    </citation>
    <scope>NUCLEOTIDE SEQUENCE [LARGE SCALE GENOMIC DNA]</scope>
    <source>
        <strain evidence="1">WasteWater2</strain>
    </source>
</reference>
<dbReference type="Gene3D" id="3.60.10.10">
    <property type="entry name" value="Endonuclease/exonuclease/phosphatase"/>
    <property type="match status" value="1"/>
</dbReference>
<accession>A0A8H6FTJ7</accession>
<sequence length="114" mass="13113">MMYNPFTFTIIECRELKAQRTKWLSRTPDRPSKRWDAASTRILTIAVFQHRSTSKTVVAMNTHLDDQGSKSRLEAAKIILEQIRLFTDQVPHGQSPPIFLATSTVNLNKKPTMR</sequence>
<gene>
    <name evidence="1" type="ORF">HO173_007140</name>
</gene>
<comment type="caution">
    <text evidence="1">The sequence shown here is derived from an EMBL/GenBank/DDBJ whole genome shotgun (WGS) entry which is preliminary data.</text>
</comment>
<evidence type="ECO:0000313" key="1">
    <source>
        <dbReference type="EMBL" id="KAF6234515.1"/>
    </source>
</evidence>
<dbReference type="AlphaFoldDB" id="A0A8H6FTJ7"/>
<keyword evidence="2" id="KW-1185">Reference proteome</keyword>